<gene>
    <name evidence="1" type="ORF">BDBG_16767</name>
</gene>
<name>A0A179UH86_BLAGS</name>
<accession>A0A179UH86</accession>
<dbReference type="EMBL" id="GG657452">
    <property type="protein sequence ID" value="OAT07113.1"/>
    <property type="molecule type" value="Genomic_DNA"/>
</dbReference>
<dbReference type="Proteomes" id="UP000002038">
    <property type="component" value="Unassembled WGS sequence"/>
</dbReference>
<reference evidence="2" key="1">
    <citation type="journal article" date="2015" name="PLoS Genet.">
        <title>The dynamic genome and transcriptome of the human fungal pathogen Blastomyces and close relative Emmonsia.</title>
        <authorList>
            <person name="Munoz J.F."/>
            <person name="Gauthier G.M."/>
            <person name="Desjardins C.A."/>
            <person name="Gallo J.E."/>
            <person name="Holder J."/>
            <person name="Sullivan T.D."/>
            <person name="Marty A.J."/>
            <person name="Carmen J.C."/>
            <person name="Chen Z."/>
            <person name="Ding L."/>
            <person name="Gujja S."/>
            <person name="Magrini V."/>
            <person name="Misas E."/>
            <person name="Mitreva M."/>
            <person name="Priest M."/>
            <person name="Saif S."/>
            <person name="Whiston E.A."/>
            <person name="Young S."/>
            <person name="Zeng Q."/>
            <person name="Goldman W.E."/>
            <person name="Mardis E.R."/>
            <person name="Taylor J.W."/>
            <person name="McEwen J.G."/>
            <person name="Clay O.K."/>
            <person name="Klein B.S."/>
            <person name="Cuomo C.A."/>
        </authorList>
    </citation>
    <scope>NUCLEOTIDE SEQUENCE [LARGE SCALE GENOMIC DNA]</scope>
    <source>
        <strain evidence="2">SLH14081</strain>
    </source>
</reference>
<evidence type="ECO:0000313" key="1">
    <source>
        <dbReference type="EMBL" id="OAT07113.1"/>
    </source>
</evidence>
<dbReference type="AlphaFoldDB" id="A0A179UH86"/>
<dbReference type="GeneID" id="42528771"/>
<sequence>MELPSGLDSMSVEIFDRKFDREYLYSLEMKLERREWNRQHEDGSESVVWWPAEGDIFAGDESMEYMSADDRSCALLINTTGNMRRLVVLSFDPASQKLERWCASQEAADAKISRLSEKVIIPILDED</sequence>
<protein>
    <submittedName>
        <fullName evidence="1">Uncharacterized protein</fullName>
    </submittedName>
</protein>
<evidence type="ECO:0000313" key="2">
    <source>
        <dbReference type="Proteomes" id="UP000002038"/>
    </source>
</evidence>
<proteinExistence type="predicted"/>
<organism evidence="1 2">
    <name type="scientific">Blastomyces gilchristii (strain SLH14081)</name>
    <name type="common">Blastomyces dermatitidis</name>
    <dbReference type="NCBI Taxonomy" id="559298"/>
    <lineage>
        <taxon>Eukaryota</taxon>
        <taxon>Fungi</taxon>
        <taxon>Dikarya</taxon>
        <taxon>Ascomycota</taxon>
        <taxon>Pezizomycotina</taxon>
        <taxon>Eurotiomycetes</taxon>
        <taxon>Eurotiomycetidae</taxon>
        <taxon>Onygenales</taxon>
        <taxon>Ajellomycetaceae</taxon>
        <taxon>Blastomyces</taxon>
    </lineage>
</organism>
<dbReference type="RefSeq" id="XP_031577597.1">
    <property type="nucleotide sequence ID" value="XM_031724650.1"/>
</dbReference>
<dbReference type="KEGG" id="bgh:BDBG_16767"/>
<dbReference type="VEuPathDB" id="FungiDB:BDBG_16767"/>
<keyword evidence="2" id="KW-1185">Reference proteome</keyword>